<name>A0A379GBS1_9BACT</name>
<sequence>MHHQKTYLFYGVLDCKKKWNYLHKNNSAKIYMQIEFYQIATAKKFIIKK</sequence>
<protein>
    <submittedName>
        <fullName evidence="1">Uncharacterized protein</fullName>
    </submittedName>
</protein>
<accession>A0A379GBS1</accession>
<evidence type="ECO:0000313" key="1">
    <source>
        <dbReference type="EMBL" id="SUC37963.1"/>
    </source>
</evidence>
<gene>
    <name evidence="1" type="ORF">NCTC13043_02462</name>
</gene>
<evidence type="ECO:0000313" key="2">
    <source>
        <dbReference type="Proteomes" id="UP000254235"/>
    </source>
</evidence>
<proteinExistence type="predicted"/>
<dbReference type="Proteomes" id="UP000254235">
    <property type="component" value="Unassembled WGS sequence"/>
</dbReference>
<reference evidence="1 2" key="1">
    <citation type="submission" date="2018-06" db="EMBL/GenBank/DDBJ databases">
        <authorList>
            <consortium name="Pathogen Informatics"/>
            <person name="Doyle S."/>
        </authorList>
    </citation>
    <scope>NUCLEOTIDE SEQUENCE [LARGE SCALE GENOMIC DNA]</scope>
    <source>
        <strain evidence="1 2">NCTC13043</strain>
    </source>
</reference>
<organism evidence="1 2">
    <name type="scientific">Prevotella pallens</name>
    <dbReference type="NCBI Taxonomy" id="60133"/>
    <lineage>
        <taxon>Bacteria</taxon>
        <taxon>Pseudomonadati</taxon>
        <taxon>Bacteroidota</taxon>
        <taxon>Bacteroidia</taxon>
        <taxon>Bacteroidales</taxon>
        <taxon>Prevotellaceae</taxon>
        <taxon>Prevotella</taxon>
    </lineage>
</organism>
<dbReference type="AlphaFoldDB" id="A0A379GBS1"/>
<dbReference type="EMBL" id="UGTP01000005">
    <property type="protein sequence ID" value="SUC37963.1"/>
    <property type="molecule type" value="Genomic_DNA"/>
</dbReference>